<dbReference type="Gene3D" id="1.20.120.930">
    <property type="entry name" value="Uncharacterised protein PF12889, N-terminal DUF3829"/>
    <property type="match status" value="1"/>
</dbReference>
<feature type="chain" id="PRO_5009286528" description="DUF3829 domain-containing protein" evidence="1">
    <location>
        <begin position="24"/>
        <end position="317"/>
    </location>
</feature>
<sequence length="317" mass="35476">MKINKLYISSMLMLALMASCNSGDNKAEKNGTETSGGGLFGGANSKDKAVEIVDFNNKLVKADNTHSNYIQHFLSNLDQTDRYVQNVLTNPDGLNISPITAVVPTINNLDGIVYPDGFSSEFKPLVDYMDASFKALKEIDKEIKAYTSAEDYKEDKGAKMKDFRTRSEAEIKKNRDAVTSIYDKLIPQVEKAEEVVLADHPFKDQIMRSKKIMNEVQRITDGAFSINDVNAFNGTFKKAYADIEKLYNENKSDNLPSEGKSKESSFTRFNDEVNSFLGKMRIVQRELDASKTPDLSNIETLDQSAQNVLSSYNSFVN</sequence>
<dbReference type="EMBL" id="FNUT01000002">
    <property type="protein sequence ID" value="SEF77057.1"/>
    <property type="molecule type" value="Genomic_DNA"/>
</dbReference>
<organism evidence="2 3">
    <name type="scientific">Sphingobacterium lactis</name>
    <dbReference type="NCBI Taxonomy" id="797291"/>
    <lineage>
        <taxon>Bacteria</taxon>
        <taxon>Pseudomonadati</taxon>
        <taxon>Bacteroidota</taxon>
        <taxon>Sphingobacteriia</taxon>
        <taxon>Sphingobacteriales</taxon>
        <taxon>Sphingobacteriaceae</taxon>
        <taxon>Sphingobacterium</taxon>
    </lineage>
</organism>
<proteinExistence type="predicted"/>
<evidence type="ECO:0000313" key="3">
    <source>
        <dbReference type="Proteomes" id="UP000236731"/>
    </source>
</evidence>
<feature type="signal peptide" evidence="1">
    <location>
        <begin position="1"/>
        <end position="23"/>
    </location>
</feature>
<name>A0A1H5US66_9SPHI</name>
<dbReference type="OrthoDB" id="1231200at2"/>
<keyword evidence="1" id="KW-0732">Signal</keyword>
<gene>
    <name evidence="2" type="ORF">SAMN05421877_102367</name>
</gene>
<reference evidence="3" key="1">
    <citation type="submission" date="2016-10" db="EMBL/GenBank/DDBJ databases">
        <authorList>
            <person name="Varghese N."/>
            <person name="Submissions S."/>
        </authorList>
    </citation>
    <scope>NUCLEOTIDE SEQUENCE [LARGE SCALE GENOMIC DNA]</scope>
    <source>
        <strain evidence="3">DSM 22361</strain>
    </source>
</reference>
<accession>A0A1H5US66</accession>
<evidence type="ECO:0000256" key="1">
    <source>
        <dbReference type="SAM" id="SignalP"/>
    </source>
</evidence>
<dbReference type="RefSeq" id="WP_103905372.1">
    <property type="nucleotide sequence ID" value="NZ_CP049246.1"/>
</dbReference>
<evidence type="ECO:0008006" key="4">
    <source>
        <dbReference type="Google" id="ProtNLM"/>
    </source>
</evidence>
<dbReference type="AlphaFoldDB" id="A0A1H5US66"/>
<dbReference type="PROSITE" id="PS51257">
    <property type="entry name" value="PROKAR_LIPOPROTEIN"/>
    <property type="match status" value="1"/>
</dbReference>
<protein>
    <recommendedName>
        <fullName evidence="4">DUF3829 domain-containing protein</fullName>
    </recommendedName>
</protein>
<evidence type="ECO:0000313" key="2">
    <source>
        <dbReference type="EMBL" id="SEF77057.1"/>
    </source>
</evidence>
<dbReference type="Proteomes" id="UP000236731">
    <property type="component" value="Unassembled WGS sequence"/>
</dbReference>
<keyword evidence="3" id="KW-1185">Reference proteome</keyword>